<dbReference type="InterPro" id="IPR046859">
    <property type="entry name" value="RGPA/RALGAPB_N"/>
</dbReference>
<evidence type="ECO:0000313" key="5">
    <source>
        <dbReference type="EMBL" id="KAJ4437029.1"/>
    </source>
</evidence>
<proteinExistence type="predicted"/>
<dbReference type="Proteomes" id="UP001148838">
    <property type="component" value="Unassembled WGS sequence"/>
</dbReference>
<organism evidence="5 6">
    <name type="scientific">Periplaneta americana</name>
    <name type="common">American cockroach</name>
    <name type="synonym">Blatta americana</name>
    <dbReference type="NCBI Taxonomy" id="6978"/>
    <lineage>
        <taxon>Eukaryota</taxon>
        <taxon>Metazoa</taxon>
        <taxon>Ecdysozoa</taxon>
        <taxon>Arthropoda</taxon>
        <taxon>Hexapoda</taxon>
        <taxon>Insecta</taxon>
        <taxon>Pterygota</taxon>
        <taxon>Neoptera</taxon>
        <taxon>Polyneoptera</taxon>
        <taxon>Dictyoptera</taxon>
        <taxon>Blattodea</taxon>
        <taxon>Blattoidea</taxon>
        <taxon>Blattidae</taxon>
        <taxon>Blattinae</taxon>
        <taxon>Periplaneta</taxon>
    </lineage>
</organism>
<evidence type="ECO:0000313" key="6">
    <source>
        <dbReference type="Proteomes" id="UP001148838"/>
    </source>
</evidence>
<dbReference type="InterPro" id="IPR035974">
    <property type="entry name" value="Rap/Ran-GAP_sf"/>
</dbReference>
<feature type="region of interest" description="Disordered" evidence="3">
    <location>
        <begin position="792"/>
        <end position="860"/>
    </location>
</feature>
<dbReference type="PANTHER" id="PTHR10063">
    <property type="entry name" value="TUBERIN"/>
    <property type="match status" value="1"/>
</dbReference>
<keyword evidence="2" id="KW-0597">Phosphoprotein</keyword>
<keyword evidence="6" id="KW-1185">Reference proteome</keyword>
<dbReference type="SUPFAM" id="SSF111347">
    <property type="entry name" value="Rap/Ran-GAP"/>
    <property type="match status" value="2"/>
</dbReference>
<feature type="region of interest" description="Disordered" evidence="3">
    <location>
        <begin position="367"/>
        <end position="429"/>
    </location>
</feature>
<feature type="domain" description="Rap-GAP" evidence="4">
    <location>
        <begin position="1633"/>
        <end position="2023"/>
    </location>
</feature>
<dbReference type="InterPro" id="IPR027107">
    <property type="entry name" value="Tuberin/Ral-act_asu"/>
</dbReference>
<dbReference type="InterPro" id="IPR000477">
    <property type="entry name" value="RT_dom"/>
</dbReference>
<accession>A0ABQ8ST75</accession>
<evidence type="ECO:0000256" key="1">
    <source>
        <dbReference type="ARBA" id="ARBA00022468"/>
    </source>
</evidence>
<feature type="compositionally biased region" description="Polar residues" evidence="3">
    <location>
        <begin position="810"/>
        <end position="838"/>
    </location>
</feature>
<dbReference type="PROSITE" id="PS50085">
    <property type="entry name" value="RAPGAP"/>
    <property type="match status" value="1"/>
</dbReference>
<gene>
    <name evidence="5" type="ORF">ANN_17162</name>
</gene>
<sequence>MIKLLHPGNSWKLRREAIRYLISIFIDKVESISSCGTKHWGTMHQRLFTLYLQHWYQAFLLHTQGWGCLLSAELQHLCFMMLHRVRDFMPTGPVNVVEIQPMLPPQSGEKQPDDLMRFFLDALLEFIVSQVCGLSQSLFSIKLYVRPSIILMSNIYKVFSKIILRRITRTLEENQPPEQAGFCSGFSTADHIQTLTQIMEKVEEHNLKLYIAFVDYAKAFDSIEHISVLKALKNQGVPIKYIRLLGVLYQRNTTKVKLDTKGTSFNIQRGVTKIEWRDRLCRQHKCFMFLFERFKQYYLPHIFPQFSFATSLYKPVLDLPVLRKGSPGPGDTPEGRKRQDPYVICRVVVIKWVATFTHITKKGDVPFMHTQSNSSVTPSEDTDHSPGTELRRVSVSQAGSSHDAVSPASDSNHSSVFSQSEGGNHSLSEDPNAAAVHLVREVLYSSRDNVNFVHEVYRQAFLLNFTHSPAIRKAITVYKDWIQMNVPELPSFMLEPLESHKDEHYRSGPPSYEYSSVEGCEGPDSYRVTRLRNDSYLGAIHRENLLVRAGLQNVLQVFITHAANVFMLEVSPEYPLLLEEQVDTCKRVLNIYRYMVMHTRMESRTWEQLLLVLLQITSLILSKTPPKRKEETLGGKLAPAIFQTLIVTWIKANLNVVISPELWDQFLLVLSSLTQWEELIREWAKTLETLTRVLARHVYNLDLTDLPLDRLTEQKAKKRRAGKQQGVADQPRASFSSTGRRGSEASSQCKTLLPSQCPTQAEDTCTTPVLPVSVEQEVARLLASPECSRPVRLHRKSRSMDSLRGARSGTPIQYSESEGPTRSPSPAASSGVESNSIKDSPMQIDVLSGGDGTSLDLPDGGSLERRSVMAGGSVRGWLPDVAVVLWRRMLGALGDVNQLAHPALHNQVFEYLVELCDTLSKIRLNQGVSGDNQATPPPPDLIPPLNIIAPWCFKALTLPNGYQKGKLCAYRLLCMMTVTPQDIPLPRDHLAQFYKVLHQGLVGTDQAVINTLIQFCGPRFFSLMLPGHSLLLYDFIHAANTVVSSADLRGTPRTEAMSILGALLCIPNAFTEMPVLQPNAGEFTVMPCSDAKDHILSILLRCGKREPAGLARCIALSSLGIYLYQELTHETFHQKIKEAMNVLLLALRCMNILQFNNKTVGQVASDILLLLCDHADKLLENYPDIPPRIIEVLALTISHLMPLSNVATSEQDKHLLTSLMFCLGEWCMRIPANCLLASHNGSCLLLTVFKVLNQLLGGVSGANDGTTGGLFQSDLVQDFDPNILLDDLKEGATPPVGRRSSAMTQESGSPSHHHHHHHHSSCGLSIQLAARMVVMHLVNHLGHFPMGIGAARLSSMVVEHDDVPGLSTDELSAEVFSAPNIQLFVLSNSLLVSLVELPALDVPGGGVTAGLRTAPSQVRVILRDLSGKASWDASILYCSPEESMCSHRLLDEETDDERIESCGIPRPLSVPSRLEEALLTSSFVGGELHSCPPQHTLRHRPPHMLPTCDNGAEDMDNLDDLLQYLGHTSPECLESLDTPRNIPANPPPPLSREVEEDTITTVLNQRNAEQEYLQCHTADITMLAGCMATIPHHPSQSPFQHCRLLFSQLGLAGWERRSQLHLLSKNEKLLRELRNLDTQRCRETHKIAVVYVAEGQEDKNSILSNTCGSQAYEEFIAGLAWEVSHLCEQGNVFFCWISCQKALRSMQIIIVRLYENYGEPSKTRGEECFREEMCFFTTTPDRPYTAASTRELLDQFGWEIFDHPPYSPELAPSDFHLFTKLKDFLGSTRFGSDEELKKTVNTWLNELAAEEYNTRILKLVNRYDKCLNVVSTFAFKGKRFHCNINIPIILKIMLCSNALIFLFKVELESHTGFLGGLQRNKSTGETAPYYATSFLEVIFHVATRMPSSSQESLLQKTRHLGNDEVHIVWSEHFRDYRRGIIPTEFCDVLIVIYPLPNRLYRIQVSRKPEVPYFGPLFNESIVDDKVLPGLVRASAISASRAKRRMLPFYQNYYEERAKSLETVVRNHKDSTTFEEFTAQVYSPVQTLSPFCPGPTRSSGNTSLANDLLKIC</sequence>
<dbReference type="InterPro" id="IPR000331">
    <property type="entry name" value="Rap/Ran_GAP_dom"/>
</dbReference>
<feature type="compositionally biased region" description="Basic and acidic residues" evidence="3">
    <location>
        <begin position="381"/>
        <end position="392"/>
    </location>
</feature>
<protein>
    <recommendedName>
        <fullName evidence="4">Rap-GAP domain-containing protein</fullName>
    </recommendedName>
</protein>
<feature type="compositionally biased region" description="Polar residues" evidence="3">
    <location>
        <begin position="1301"/>
        <end position="1310"/>
    </location>
</feature>
<evidence type="ECO:0000256" key="2">
    <source>
        <dbReference type="ARBA" id="ARBA00022553"/>
    </source>
</evidence>
<evidence type="ECO:0000259" key="4">
    <source>
        <dbReference type="PROSITE" id="PS50085"/>
    </source>
</evidence>
<feature type="compositionally biased region" description="Polar residues" evidence="3">
    <location>
        <begin position="408"/>
        <end position="426"/>
    </location>
</feature>
<keyword evidence="1" id="KW-0343">GTPase activation</keyword>
<feature type="compositionally biased region" description="Polar residues" evidence="3">
    <location>
        <begin position="369"/>
        <end position="379"/>
    </location>
</feature>
<dbReference type="EMBL" id="JAJSOF020000021">
    <property type="protein sequence ID" value="KAJ4437029.1"/>
    <property type="molecule type" value="Genomic_DNA"/>
</dbReference>
<dbReference type="Pfam" id="PF00078">
    <property type="entry name" value="RVT_1"/>
    <property type="match status" value="1"/>
</dbReference>
<dbReference type="Gene3D" id="3.30.420.10">
    <property type="entry name" value="Ribonuclease H-like superfamily/Ribonuclease H"/>
    <property type="match status" value="1"/>
</dbReference>
<name>A0ABQ8ST75_PERAM</name>
<comment type="caution">
    <text evidence="5">The sequence shown here is derived from an EMBL/GenBank/DDBJ whole genome shotgun (WGS) entry which is preliminary data.</text>
</comment>
<dbReference type="InterPro" id="IPR016024">
    <property type="entry name" value="ARM-type_fold"/>
</dbReference>
<reference evidence="5 6" key="1">
    <citation type="journal article" date="2022" name="Allergy">
        <title>Genome assembly and annotation of Periplaneta americana reveal a comprehensive cockroach allergen profile.</title>
        <authorList>
            <person name="Wang L."/>
            <person name="Xiong Q."/>
            <person name="Saelim N."/>
            <person name="Wang L."/>
            <person name="Nong W."/>
            <person name="Wan A.T."/>
            <person name="Shi M."/>
            <person name="Liu X."/>
            <person name="Cao Q."/>
            <person name="Hui J.H.L."/>
            <person name="Sookrung N."/>
            <person name="Leung T.F."/>
            <person name="Tungtrongchitr A."/>
            <person name="Tsui S.K.W."/>
        </authorList>
    </citation>
    <scope>NUCLEOTIDE SEQUENCE [LARGE SCALE GENOMIC DNA]</scope>
    <source>
        <strain evidence="5">PWHHKU_190912</strain>
    </source>
</reference>
<dbReference type="SUPFAM" id="SSF48371">
    <property type="entry name" value="ARM repeat"/>
    <property type="match status" value="1"/>
</dbReference>
<feature type="compositionally biased region" description="Polar residues" evidence="3">
    <location>
        <begin position="733"/>
        <end position="750"/>
    </location>
</feature>
<dbReference type="PANTHER" id="PTHR10063:SF11">
    <property type="entry name" value="RHO GTPASE-ACTIVATING PROTEIN CG5521-RELATED"/>
    <property type="match status" value="1"/>
</dbReference>
<dbReference type="Pfam" id="PF20412">
    <property type="entry name" value="RALGAPB_N"/>
    <property type="match status" value="1"/>
</dbReference>
<dbReference type="Gene3D" id="3.40.50.11210">
    <property type="entry name" value="Rap/Ran-GAP"/>
    <property type="match status" value="2"/>
</dbReference>
<feature type="region of interest" description="Disordered" evidence="3">
    <location>
        <begin position="1290"/>
        <end position="1319"/>
    </location>
</feature>
<dbReference type="Pfam" id="PF02145">
    <property type="entry name" value="Rap_GAP"/>
    <property type="match status" value="1"/>
</dbReference>
<dbReference type="InterPro" id="IPR036397">
    <property type="entry name" value="RNaseH_sf"/>
</dbReference>
<feature type="region of interest" description="Disordered" evidence="3">
    <location>
        <begin position="714"/>
        <end position="750"/>
    </location>
</feature>
<evidence type="ECO:0000256" key="3">
    <source>
        <dbReference type="SAM" id="MobiDB-lite"/>
    </source>
</evidence>